<dbReference type="EMBL" id="JACXAJ010000001">
    <property type="protein sequence ID" value="MBD1396162.1"/>
    <property type="molecule type" value="Genomic_DNA"/>
</dbReference>
<reference evidence="1 2" key="1">
    <citation type="submission" date="2020-09" db="EMBL/GenBank/DDBJ databases">
        <title>Genome sequencing and assembly of Pontibacter sp.</title>
        <authorList>
            <person name="Chhetri G."/>
        </authorList>
    </citation>
    <scope>NUCLEOTIDE SEQUENCE [LARGE SCALE GENOMIC DNA]</scope>
    <source>
        <strain evidence="1 2">JH31</strain>
    </source>
</reference>
<evidence type="ECO:0000313" key="2">
    <source>
        <dbReference type="Proteomes" id="UP000625551"/>
    </source>
</evidence>
<comment type="caution">
    <text evidence="1">The sequence shown here is derived from an EMBL/GenBank/DDBJ whole genome shotgun (WGS) entry which is preliminary data.</text>
</comment>
<accession>A0ABR7XCY8</accession>
<protein>
    <submittedName>
        <fullName evidence="1">Uncharacterized protein</fullName>
    </submittedName>
</protein>
<sequence length="189" mass="21505">MELTLKIRLLLLALYEFKYNGKLYELGELFSKSGVKISRIEIEEIARTLSEDGLLKTITVKETIYGQISVDGVEFLEENKFFSGSSYLPKDRIKPLEREILRNKLNELYTAVLQTELASEVPSEVLEREVEELKALLNLLGRHSWLQILKGKFLEIAAEKLPHTELSELLQDFELSSGKGGDVSNKSTN</sequence>
<organism evidence="1 2">
    <name type="scientific">Pontibacter aquaedesilientis</name>
    <dbReference type="NCBI Taxonomy" id="2766980"/>
    <lineage>
        <taxon>Bacteria</taxon>
        <taxon>Pseudomonadati</taxon>
        <taxon>Bacteroidota</taxon>
        <taxon>Cytophagia</taxon>
        <taxon>Cytophagales</taxon>
        <taxon>Hymenobacteraceae</taxon>
        <taxon>Pontibacter</taxon>
    </lineage>
</organism>
<keyword evidence="2" id="KW-1185">Reference proteome</keyword>
<evidence type="ECO:0000313" key="1">
    <source>
        <dbReference type="EMBL" id="MBD1396162.1"/>
    </source>
</evidence>
<name>A0ABR7XCY8_9BACT</name>
<dbReference type="Proteomes" id="UP000625551">
    <property type="component" value="Unassembled WGS sequence"/>
</dbReference>
<dbReference type="RefSeq" id="WP_191182294.1">
    <property type="nucleotide sequence ID" value="NZ_JACXAJ010000001.1"/>
</dbReference>
<gene>
    <name evidence="1" type="ORF">H9Q13_03210</name>
</gene>
<proteinExistence type="predicted"/>